<evidence type="ECO:0000256" key="2">
    <source>
        <dbReference type="RuleBase" id="RU003749"/>
    </source>
</evidence>
<comment type="similarity">
    <text evidence="1 2">Belongs to the anti-sigma-factor antagonist family.</text>
</comment>
<dbReference type="Gene3D" id="3.30.750.24">
    <property type="entry name" value="STAS domain"/>
    <property type="match status" value="1"/>
</dbReference>
<feature type="domain" description="STAS" evidence="3">
    <location>
        <begin position="12"/>
        <end position="111"/>
    </location>
</feature>
<dbReference type="SUPFAM" id="SSF52091">
    <property type="entry name" value="SpoIIaa-like"/>
    <property type="match status" value="1"/>
</dbReference>
<evidence type="ECO:0000313" key="4">
    <source>
        <dbReference type="EMBL" id="MCC2149520.1"/>
    </source>
</evidence>
<dbReference type="InterPro" id="IPR036513">
    <property type="entry name" value="STAS_dom_sf"/>
</dbReference>
<dbReference type="PANTHER" id="PTHR33495">
    <property type="entry name" value="ANTI-SIGMA FACTOR ANTAGONIST TM_1081-RELATED-RELATED"/>
    <property type="match status" value="1"/>
</dbReference>
<evidence type="ECO:0000313" key="5">
    <source>
        <dbReference type="Proteomes" id="UP001299235"/>
    </source>
</evidence>
<dbReference type="Proteomes" id="UP001299235">
    <property type="component" value="Unassembled WGS sequence"/>
</dbReference>
<accession>A0ABS8EWF9</accession>
<dbReference type="PANTHER" id="PTHR33495:SF2">
    <property type="entry name" value="ANTI-SIGMA FACTOR ANTAGONIST TM_1081-RELATED"/>
    <property type="match status" value="1"/>
</dbReference>
<dbReference type="InterPro" id="IPR003658">
    <property type="entry name" value="Anti-sigma_ant"/>
</dbReference>
<organism evidence="4 5">
    <name type="scientific">Hominisplanchenecus faecis</name>
    <dbReference type="NCBI Taxonomy" id="2885351"/>
    <lineage>
        <taxon>Bacteria</taxon>
        <taxon>Bacillati</taxon>
        <taxon>Bacillota</taxon>
        <taxon>Clostridia</taxon>
        <taxon>Lachnospirales</taxon>
        <taxon>Lachnospiraceae</taxon>
        <taxon>Hominisplanchenecus</taxon>
    </lineage>
</organism>
<dbReference type="NCBIfam" id="TIGR00377">
    <property type="entry name" value="ant_ant_sig"/>
    <property type="match status" value="1"/>
</dbReference>
<evidence type="ECO:0000256" key="1">
    <source>
        <dbReference type="ARBA" id="ARBA00009013"/>
    </source>
</evidence>
<dbReference type="PROSITE" id="PS50801">
    <property type="entry name" value="STAS"/>
    <property type="match status" value="1"/>
</dbReference>
<dbReference type="InterPro" id="IPR002645">
    <property type="entry name" value="STAS_dom"/>
</dbReference>
<dbReference type="EMBL" id="JAJEQE010000032">
    <property type="protein sequence ID" value="MCC2149520.1"/>
    <property type="molecule type" value="Genomic_DNA"/>
</dbReference>
<dbReference type="Pfam" id="PF01740">
    <property type="entry name" value="STAS"/>
    <property type="match status" value="1"/>
</dbReference>
<keyword evidence="5" id="KW-1185">Reference proteome</keyword>
<name>A0ABS8EWF9_9FIRM</name>
<proteinExistence type="inferred from homology"/>
<evidence type="ECO:0000259" key="3">
    <source>
        <dbReference type="PROSITE" id="PS50801"/>
    </source>
</evidence>
<reference evidence="4 5" key="1">
    <citation type="submission" date="2021-10" db="EMBL/GenBank/DDBJ databases">
        <title>Anaerobic single-cell dispensing facilitates the cultivation of human gut bacteria.</title>
        <authorList>
            <person name="Afrizal A."/>
        </authorList>
    </citation>
    <scope>NUCLEOTIDE SEQUENCE [LARGE SCALE GENOMIC DNA]</scope>
    <source>
        <strain evidence="4 5">CLA-AA-H246</strain>
    </source>
</reference>
<sequence>MQDFVKMRGSDMIIFVPEELDHHGAEKIRREADQLMGSRRVKQVIFDFRETVFMDSAGIGMIMGRYKLMQSLGGKVTAIHVNQRVRRILLLSGIYKIVGIYEDTPQTTGAMYGGNRHGV</sequence>
<protein>
    <recommendedName>
        <fullName evidence="2">Anti-sigma factor antagonist</fullName>
    </recommendedName>
</protein>
<dbReference type="CDD" id="cd07043">
    <property type="entry name" value="STAS_anti-anti-sigma_factors"/>
    <property type="match status" value="1"/>
</dbReference>
<gene>
    <name evidence="4" type="ORF">LKD42_09670</name>
</gene>
<comment type="caution">
    <text evidence="4">The sequence shown here is derived from an EMBL/GenBank/DDBJ whole genome shotgun (WGS) entry which is preliminary data.</text>
</comment>